<organism evidence="2 3">
    <name type="scientific">Oryza meyeriana var. granulata</name>
    <dbReference type="NCBI Taxonomy" id="110450"/>
    <lineage>
        <taxon>Eukaryota</taxon>
        <taxon>Viridiplantae</taxon>
        <taxon>Streptophyta</taxon>
        <taxon>Embryophyta</taxon>
        <taxon>Tracheophyta</taxon>
        <taxon>Spermatophyta</taxon>
        <taxon>Magnoliopsida</taxon>
        <taxon>Liliopsida</taxon>
        <taxon>Poales</taxon>
        <taxon>Poaceae</taxon>
        <taxon>BOP clade</taxon>
        <taxon>Oryzoideae</taxon>
        <taxon>Oryzeae</taxon>
        <taxon>Oryzinae</taxon>
        <taxon>Oryza</taxon>
        <taxon>Oryza meyeriana</taxon>
    </lineage>
</organism>
<dbReference type="EMBL" id="SPHZ02000011">
    <property type="protein sequence ID" value="KAF0890617.1"/>
    <property type="molecule type" value="Genomic_DNA"/>
</dbReference>
<name>A0A6G1BSA2_9ORYZ</name>
<evidence type="ECO:0000313" key="3">
    <source>
        <dbReference type="Proteomes" id="UP000479710"/>
    </source>
</evidence>
<comment type="caution">
    <text evidence="2">The sequence shown here is derived from an EMBL/GenBank/DDBJ whole genome shotgun (WGS) entry which is preliminary data.</text>
</comment>
<proteinExistence type="predicted"/>
<protein>
    <recommendedName>
        <fullName evidence="4">DUF834 domain-containing protein</fullName>
    </recommendedName>
</protein>
<evidence type="ECO:0008006" key="4">
    <source>
        <dbReference type="Google" id="ProtNLM"/>
    </source>
</evidence>
<dbReference type="Proteomes" id="UP000479710">
    <property type="component" value="Unassembled WGS sequence"/>
</dbReference>
<gene>
    <name evidence="2" type="ORF">E2562_003813</name>
</gene>
<keyword evidence="3" id="KW-1185">Reference proteome</keyword>
<sequence>MAQPTTKFGAAVGEEQEDGSAAIEVERGRSVPWMELGSWARALPSFSRWLGSWSSGLGASSPVAVEARVGSGRGAARRSG</sequence>
<evidence type="ECO:0000313" key="2">
    <source>
        <dbReference type="EMBL" id="KAF0890617.1"/>
    </source>
</evidence>
<evidence type="ECO:0000256" key="1">
    <source>
        <dbReference type="SAM" id="MobiDB-lite"/>
    </source>
</evidence>
<feature type="region of interest" description="Disordered" evidence="1">
    <location>
        <begin position="1"/>
        <end position="21"/>
    </location>
</feature>
<dbReference type="AlphaFoldDB" id="A0A6G1BSA2"/>
<reference evidence="2 3" key="1">
    <citation type="submission" date="2019-11" db="EMBL/GenBank/DDBJ databases">
        <title>Whole genome sequence of Oryza granulata.</title>
        <authorList>
            <person name="Li W."/>
        </authorList>
    </citation>
    <scope>NUCLEOTIDE SEQUENCE [LARGE SCALE GENOMIC DNA]</scope>
    <source>
        <strain evidence="3">cv. Menghai</strain>
        <tissue evidence="2">Leaf</tissue>
    </source>
</reference>
<accession>A0A6G1BSA2</accession>